<dbReference type="Proteomes" id="UP000183658">
    <property type="component" value="Unassembled WGS sequence"/>
</dbReference>
<evidence type="ECO:0000313" key="1">
    <source>
        <dbReference type="EMBL" id="SER60969.1"/>
    </source>
</evidence>
<proteinExistence type="predicted"/>
<gene>
    <name evidence="1" type="ORF">SAMN05444355_1173</name>
</gene>
<keyword evidence="2" id="KW-1185">Reference proteome</keyword>
<dbReference type="EMBL" id="FOFZ01000017">
    <property type="protein sequence ID" value="SER60969.1"/>
    <property type="molecule type" value="Genomic_DNA"/>
</dbReference>
<dbReference type="AlphaFoldDB" id="A0A1H9QM96"/>
<reference evidence="2" key="1">
    <citation type="submission" date="2016-10" db="EMBL/GenBank/DDBJ databases">
        <authorList>
            <person name="Varghese N."/>
            <person name="Submissions S."/>
        </authorList>
    </citation>
    <scope>NUCLEOTIDE SEQUENCE [LARGE SCALE GENOMIC DNA]</scope>
    <source>
        <strain evidence="2">DSM 15719</strain>
    </source>
</reference>
<dbReference type="RefSeq" id="WP_317040301.1">
    <property type="nucleotide sequence ID" value="NZ_CBCRVS010000022.1"/>
</dbReference>
<name>A0A1H9QM96_FLAFI</name>
<organism evidence="1 2">
    <name type="scientific">Flavobacterium frigoris</name>
    <dbReference type="NCBI Taxonomy" id="229204"/>
    <lineage>
        <taxon>Bacteria</taxon>
        <taxon>Pseudomonadati</taxon>
        <taxon>Bacteroidota</taxon>
        <taxon>Flavobacteriia</taxon>
        <taxon>Flavobacteriales</taxon>
        <taxon>Flavobacteriaceae</taxon>
        <taxon>Flavobacterium</taxon>
    </lineage>
</organism>
<sequence>MNPLRAGIVEKASDYIYSSASNYVHDSGLVTIEKMDNPIADVLKSWSFTKYSSY</sequence>
<evidence type="ECO:0000313" key="2">
    <source>
        <dbReference type="Proteomes" id="UP000183658"/>
    </source>
</evidence>
<accession>A0A1H9QM96</accession>
<protein>
    <submittedName>
        <fullName evidence="1">Uncharacterized protein</fullName>
    </submittedName>
</protein>